<organism evidence="3 4">
    <name type="scientific">Streptosporangium vulgare</name>
    <dbReference type="NCBI Taxonomy" id="46190"/>
    <lineage>
        <taxon>Bacteria</taxon>
        <taxon>Bacillati</taxon>
        <taxon>Actinomycetota</taxon>
        <taxon>Actinomycetes</taxon>
        <taxon>Streptosporangiales</taxon>
        <taxon>Streptosporangiaceae</taxon>
        <taxon>Streptosporangium</taxon>
    </lineage>
</organism>
<comment type="similarity">
    <text evidence="1">Belongs to the universal stress protein A family.</text>
</comment>
<dbReference type="SUPFAM" id="SSF52402">
    <property type="entry name" value="Adenine nucleotide alpha hydrolases-like"/>
    <property type="match status" value="2"/>
</dbReference>
<dbReference type="InterPro" id="IPR014729">
    <property type="entry name" value="Rossmann-like_a/b/a_fold"/>
</dbReference>
<dbReference type="InterPro" id="IPR006015">
    <property type="entry name" value="Universal_stress_UspA"/>
</dbReference>
<dbReference type="RefSeq" id="WP_386163403.1">
    <property type="nucleotide sequence ID" value="NZ_JBHMBS010000041.1"/>
</dbReference>
<comment type="caution">
    <text evidence="3">The sequence shown here is derived from an EMBL/GenBank/DDBJ whole genome shotgun (WGS) entry which is preliminary data.</text>
</comment>
<feature type="domain" description="UspA" evidence="2">
    <location>
        <begin position="148"/>
        <end position="282"/>
    </location>
</feature>
<gene>
    <name evidence="3" type="ORF">ACFFRH_41225</name>
</gene>
<name>A0ABV5TWF3_9ACTN</name>
<reference evidence="3 4" key="1">
    <citation type="submission" date="2024-09" db="EMBL/GenBank/DDBJ databases">
        <authorList>
            <person name="Sun Q."/>
            <person name="Mori K."/>
        </authorList>
    </citation>
    <scope>NUCLEOTIDE SEQUENCE [LARGE SCALE GENOMIC DNA]</scope>
    <source>
        <strain evidence="3 4">JCM 3028</strain>
    </source>
</reference>
<evidence type="ECO:0000313" key="3">
    <source>
        <dbReference type="EMBL" id="MFB9681933.1"/>
    </source>
</evidence>
<dbReference type="Proteomes" id="UP001589610">
    <property type="component" value="Unassembled WGS sequence"/>
</dbReference>
<dbReference type="PANTHER" id="PTHR46268:SF6">
    <property type="entry name" value="UNIVERSAL STRESS PROTEIN UP12"/>
    <property type="match status" value="1"/>
</dbReference>
<sequence length="288" mass="30047">MTGQIVVGTDGSAPATAAVEWAAEDAAHSGAALKIVYVHEPWNSLVLLSGTGEENGSTEYGHRVLAAAAQRARDHAPDIKITTALATGAVVERLKSESERADALVIGSRGVGGFAGLALGSVGLGLAGHAAGPVVVVRAPARTAHGVIVAGFDGSEHSQVALEYAFARAQQRGSRLRAVYAWQMPMLSPYALGYSPLLRSVFAEETETARRLLAPYREKYPDVAVEESIVCDHPVRVLSDASRQADLIVVGSRGLGGFGSAVLGSVGHGVLHRAHCPVAVVRPRPDER</sequence>
<dbReference type="InterPro" id="IPR006016">
    <property type="entry name" value="UspA"/>
</dbReference>
<dbReference type="EMBL" id="JBHMBS010000041">
    <property type="protein sequence ID" value="MFB9681933.1"/>
    <property type="molecule type" value="Genomic_DNA"/>
</dbReference>
<dbReference type="PANTHER" id="PTHR46268">
    <property type="entry name" value="STRESS RESPONSE PROTEIN NHAX"/>
    <property type="match status" value="1"/>
</dbReference>
<feature type="domain" description="UspA" evidence="2">
    <location>
        <begin position="1"/>
        <end position="138"/>
    </location>
</feature>
<proteinExistence type="inferred from homology"/>
<evidence type="ECO:0000256" key="1">
    <source>
        <dbReference type="ARBA" id="ARBA00008791"/>
    </source>
</evidence>
<evidence type="ECO:0000313" key="4">
    <source>
        <dbReference type="Proteomes" id="UP001589610"/>
    </source>
</evidence>
<evidence type="ECO:0000259" key="2">
    <source>
        <dbReference type="Pfam" id="PF00582"/>
    </source>
</evidence>
<dbReference type="PRINTS" id="PR01438">
    <property type="entry name" value="UNVRSLSTRESS"/>
</dbReference>
<accession>A0ABV5TWF3</accession>
<protein>
    <submittedName>
        <fullName evidence="3">Universal stress protein</fullName>
    </submittedName>
</protein>
<dbReference type="Gene3D" id="3.40.50.620">
    <property type="entry name" value="HUPs"/>
    <property type="match status" value="2"/>
</dbReference>
<dbReference type="Pfam" id="PF00582">
    <property type="entry name" value="Usp"/>
    <property type="match status" value="2"/>
</dbReference>
<keyword evidence="4" id="KW-1185">Reference proteome</keyword>